<dbReference type="EMBL" id="ABVL01000002">
    <property type="protein sequence ID" value="EDY21719.1"/>
    <property type="molecule type" value="Genomic_DNA"/>
</dbReference>
<dbReference type="HAMAP" id="MF_00649">
    <property type="entry name" value="DNA_gyrase_inhibitor_YacG"/>
    <property type="match status" value="1"/>
</dbReference>
<evidence type="ECO:0000313" key="3">
    <source>
        <dbReference type="EMBL" id="EDY21719.1"/>
    </source>
</evidence>
<evidence type="ECO:0008006" key="5">
    <source>
        <dbReference type="Google" id="ProtNLM"/>
    </source>
</evidence>
<proteinExistence type="inferred from homology"/>
<evidence type="ECO:0000256" key="1">
    <source>
        <dbReference type="ARBA" id="ARBA00022723"/>
    </source>
</evidence>
<dbReference type="SUPFAM" id="SSF57716">
    <property type="entry name" value="Glucocorticoid receptor-like (DNA-binding domain)"/>
    <property type="match status" value="1"/>
</dbReference>
<dbReference type="FunCoup" id="B4CWC7">
    <property type="interactions" value="50"/>
</dbReference>
<dbReference type="AlphaFoldDB" id="B4CWC7"/>
<reference evidence="3 4" key="1">
    <citation type="journal article" date="2011" name="J. Bacteriol.">
        <title>Genome sequence of Chthoniobacter flavus Ellin428, an aerobic heterotrophic soil bacterium.</title>
        <authorList>
            <person name="Kant R."/>
            <person name="van Passel M.W."/>
            <person name="Palva A."/>
            <person name="Lucas S."/>
            <person name="Lapidus A."/>
            <person name="Glavina Del Rio T."/>
            <person name="Dalin E."/>
            <person name="Tice H."/>
            <person name="Bruce D."/>
            <person name="Goodwin L."/>
            <person name="Pitluck S."/>
            <person name="Larimer F.W."/>
            <person name="Land M.L."/>
            <person name="Hauser L."/>
            <person name="Sangwan P."/>
            <person name="de Vos W.M."/>
            <person name="Janssen P.H."/>
            <person name="Smidt H."/>
        </authorList>
    </citation>
    <scope>NUCLEOTIDE SEQUENCE [LARGE SCALE GENOMIC DNA]</scope>
    <source>
        <strain evidence="3 4">Ellin428</strain>
    </source>
</reference>
<dbReference type="RefSeq" id="WP_006978291.1">
    <property type="nucleotide sequence ID" value="NZ_ABVL01000002.1"/>
</dbReference>
<evidence type="ECO:0000313" key="4">
    <source>
        <dbReference type="Proteomes" id="UP000005824"/>
    </source>
</evidence>
<keyword evidence="2" id="KW-0862">Zinc</keyword>
<keyword evidence="1" id="KW-0479">Metal-binding</keyword>
<dbReference type="STRING" id="497964.CfE428DRAFT_0964"/>
<dbReference type="InterPro" id="IPR005584">
    <property type="entry name" value="DNA_gyrase_inhibitor_YacG"/>
</dbReference>
<dbReference type="InterPro" id="IPR013088">
    <property type="entry name" value="Znf_NHR/GATA"/>
</dbReference>
<name>B4CWC7_9BACT</name>
<comment type="caution">
    <text evidence="3">The sequence shown here is derived from an EMBL/GenBank/DDBJ whole genome shotgun (WGS) entry which is preliminary data.</text>
</comment>
<evidence type="ECO:0000256" key="2">
    <source>
        <dbReference type="ARBA" id="ARBA00022833"/>
    </source>
</evidence>
<dbReference type="PANTHER" id="PTHR36150:SF1">
    <property type="entry name" value="DNA GYRASE INHIBITOR YACG"/>
    <property type="match status" value="1"/>
</dbReference>
<dbReference type="GO" id="GO:0006355">
    <property type="term" value="P:regulation of DNA-templated transcription"/>
    <property type="evidence" value="ECO:0007669"/>
    <property type="project" value="InterPro"/>
</dbReference>
<dbReference type="InParanoid" id="B4CWC7"/>
<sequence length="70" mass="8163">MSKPTRIRCPICQRENDFFAEPVGPFCSNRCKMVDLGKWLGEEYRVSEPLRPDHFAGYEDMPDADLDRPE</sequence>
<protein>
    <recommendedName>
        <fullName evidence="5">DNA gyrase inhibitor YacG</fullName>
    </recommendedName>
</protein>
<dbReference type="PANTHER" id="PTHR36150">
    <property type="entry name" value="DNA GYRASE INHIBITOR YACG"/>
    <property type="match status" value="1"/>
</dbReference>
<organism evidence="3 4">
    <name type="scientific">Chthoniobacter flavus Ellin428</name>
    <dbReference type="NCBI Taxonomy" id="497964"/>
    <lineage>
        <taxon>Bacteria</taxon>
        <taxon>Pseudomonadati</taxon>
        <taxon>Verrucomicrobiota</taxon>
        <taxon>Spartobacteria</taxon>
        <taxon>Chthoniobacterales</taxon>
        <taxon>Chthoniobacteraceae</taxon>
        <taxon>Chthoniobacter</taxon>
    </lineage>
</organism>
<dbReference type="Proteomes" id="UP000005824">
    <property type="component" value="Unassembled WGS sequence"/>
</dbReference>
<accession>B4CWC7</accession>
<keyword evidence="4" id="KW-1185">Reference proteome</keyword>
<dbReference type="GO" id="GO:0008270">
    <property type="term" value="F:zinc ion binding"/>
    <property type="evidence" value="ECO:0007669"/>
    <property type="project" value="InterPro"/>
</dbReference>
<gene>
    <name evidence="3" type="ORF">CfE428DRAFT_0964</name>
</gene>
<dbReference type="Pfam" id="PF03884">
    <property type="entry name" value="YacG"/>
    <property type="match status" value="1"/>
</dbReference>
<dbReference type="Gene3D" id="3.30.50.10">
    <property type="entry name" value="Erythroid Transcription Factor GATA-1, subunit A"/>
    <property type="match status" value="1"/>
</dbReference>